<comment type="caution">
    <text evidence="10">The sequence shown here is derived from an EMBL/GenBank/DDBJ whole genome shotgun (WGS) entry which is preliminary data.</text>
</comment>
<reference evidence="11" key="1">
    <citation type="submission" date="2016-11" db="EMBL/GenBank/DDBJ databases">
        <authorList>
            <person name="Shukria A."/>
            <person name="Stevens D.C."/>
        </authorList>
    </citation>
    <scope>NUCLEOTIDE SEQUENCE [LARGE SCALE GENOMIC DNA]</scope>
    <source>
        <strain evidence="11">Cbfe23</strain>
    </source>
</reference>
<dbReference type="InterPro" id="IPR011850">
    <property type="entry name" value="T2SS_GspF"/>
</dbReference>
<feature type="transmembrane region" description="Helical" evidence="8">
    <location>
        <begin position="184"/>
        <end position="206"/>
    </location>
</feature>
<name>A0A1L9BB54_9BACT</name>
<evidence type="ECO:0000313" key="10">
    <source>
        <dbReference type="EMBL" id="OJH39423.1"/>
    </source>
</evidence>
<keyword evidence="6 8" id="KW-1133">Transmembrane helix</keyword>
<dbReference type="STRING" id="83449.BON30_18125"/>
<dbReference type="NCBIfam" id="TIGR02120">
    <property type="entry name" value="GspF"/>
    <property type="match status" value="1"/>
</dbReference>
<accession>A0A1L9BB54</accession>
<dbReference type="InterPro" id="IPR042094">
    <property type="entry name" value="T2SS_GspF_sf"/>
</dbReference>
<evidence type="ECO:0000256" key="3">
    <source>
        <dbReference type="ARBA" id="ARBA00022475"/>
    </source>
</evidence>
<dbReference type="Proteomes" id="UP000182229">
    <property type="component" value="Unassembled WGS sequence"/>
</dbReference>
<dbReference type="InterPro" id="IPR003004">
    <property type="entry name" value="GspF/PilC"/>
</dbReference>
<proteinExistence type="inferred from homology"/>
<comment type="subcellular location">
    <subcellularLocation>
        <location evidence="1">Cell inner membrane</location>
        <topology evidence="1">Multi-pass membrane protein</topology>
    </subcellularLocation>
</comment>
<dbReference type="InterPro" id="IPR018076">
    <property type="entry name" value="T2SS_GspF_dom"/>
</dbReference>
<comment type="similarity">
    <text evidence="2">Belongs to the GSP F family.</text>
</comment>
<evidence type="ECO:0000256" key="8">
    <source>
        <dbReference type="SAM" id="Phobius"/>
    </source>
</evidence>
<keyword evidence="4" id="KW-0997">Cell inner membrane</keyword>
<organism evidence="10 11">
    <name type="scientific">Cystobacter ferrugineus</name>
    <dbReference type="NCBI Taxonomy" id="83449"/>
    <lineage>
        <taxon>Bacteria</taxon>
        <taxon>Pseudomonadati</taxon>
        <taxon>Myxococcota</taxon>
        <taxon>Myxococcia</taxon>
        <taxon>Myxococcales</taxon>
        <taxon>Cystobacterineae</taxon>
        <taxon>Archangiaceae</taxon>
        <taxon>Cystobacter</taxon>
    </lineage>
</organism>
<dbReference type="PRINTS" id="PR00812">
    <property type="entry name" value="BCTERIALGSPF"/>
</dbReference>
<feature type="transmembrane region" description="Helical" evidence="8">
    <location>
        <begin position="237"/>
        <end position="256"/>
    </location>
</feature>
<keyword evidence="5 8" id="KW-0812">Transmembrane</keyword>
<dbReference type="RefSeq" id="WP_071899594.1">
    <property type="nucleotide sequence ID" value="NZ_MPIN01000004.1"/>
</dbReference>
<dbReference type="AlphaFoldDB" id="A0A1L9BB54"/>
<feature type="domain" description="Type II secretion system protein GspF" evidence="9">
    <location>
        <begin position="85"/>
        <end position="207"/>
    </location>
</feature>
<reference evidence="10 11" key="2">
    <citation type="submission" date="2016-12" db="EMBL/GenBank/DDBJ databases">
        <title>Draft Genome Sequence of Cystobacter ferrugineus Strain Cbfe23.</title>
        <authorList>
            <person name="Akbar S."/>
            <person name="Dowd S.E."/>
            <person name="Stevens D.C."/>
        </authorList>
    </citation>
    <scope>NUCLEOTIDE SEQUENCE [LARGE SCALE GENOMIC DNA]</scope>
    <source>
        <strain evidence="10 11">Cbfe23</strain>
    </source>
</reference>
<dbReference type="EMBL" id="MPIN01000004">
    <property type="protein sequence ID" value="OJH39423.1"/>
    <property type="molecule type" value="Genomic_DNA"/>
</dbReference>
<dbReference type="Pfam" id="PF00482">
    <property type="entry name" value="T2SSF"/>
    <property type="match status" value="2"/>
</dbReference>
<feature type="transmembrane region" description="Helical" evidence="8">
    <location>
        <begin position="390"/>
        <end position="411"/>
    </location>
</feature>
<dbReference type="GO" id="GO:0015628">
    <property type="term" value="P:protein secretion by the type II secretion system"/>
    <property type="evidence" value="ECO:0007669"/>
    <property type="project" value="InterPro"/>
</dbReference>
<sequence>MPVFEYKALDSAGKSIRGMLEADSAKTLRSQLRKENKFLTEVIGQADGNRAAVRKGANAAQADREVNFGKLARGRISTDDIAITTRQLATLLGAGVTLVEALTALVDQVEKERLKLILSEVKSRVNEGSSLADALATHQKVFGSLYVNMIRAGEHSGALDKVLMRLADFTESQSKLQQKIVGTMTYPAIMVLVGVGILTLLMVVVIPKVTKIFTTMKATLPWTTRLLIWTSTALQDWWFIIFPALFAIIFGLTSYFRSPKGKPVWDRYALKAPIFGGLLRLLAISRFARTLATLLKSGVPLLTAMDITKAVITNSVLADVVEKARDAIREGESIATPLKRSGEFPPLVYHMVSIGEKSGQLEDMLLSVADNYENQVNVRIGALTSMLEPLLTVFMGVMIAFVAFSVLMPILQVNSAIR</sequence>
<feature type="domain" description="Type II secretion system protein GspF" evidence="9">
    <location>
        <begin position="287"/>
        <end position="409"/>
    </location>
</feature>
<dbReference type="OrthoDB" id="9805682at2"/>
<keyword evidence="11" id="KW-1185">Reference proteome</keyword>
<evidence type="ECO:0000256" key="1">
    <source>
        <dbReference type="ARBA" id="ARBA00004429"/>
    </source>
</evidence>
<dbReference type="Gene3D" id="1.20.81.30">
    <property type="entry name" value="Type II secretion system (T2SS), domain F"/>
    <property type="match status" value="2"/>
</dbReference>
<dbReference type="PANTHER" id="PTHR30012:SF0">
    <property type="entry name" value="TYPE II SECRETION SYSTEM PROTEIN F-RELATED"/>
    <property type="match status" value="1"/>
</dbReference>
<dbReference type="FunFam" id="1.20.81.30:FF:000001">
    <property type="entry name" value="Type II secretion system protein F"/>
    <property type="match status" value="2"/>
</dbReference>
<gene>
    <name evidence="10" type="ORF">BON30_18125</name>
</gene>
<evidence type="ECO:0000256" key="7">
    <source>
        <dbReference type="ARBA" id="ARBA00023136"/>
    </source>
</evidence>
<evidence type="ECO:0000256" key="5">
    <source>
        <dbReference type="ARBA" id="ARBA00022692"/>
    </source>
</evidence>
<evidence type="ECO:0000256" key="6">
    <source>
        <dbReference type="ARBA" id="ARBA00022989"/>
    </source>
</evidence>
<evidence type="ECO:0000313" key="11">
    <source>
        <dbReference type="Proteomes" id="UP000182229"/>
    </source>
</evidence>
<keyword evidence="3" id="KW-1003">Cell membrane</keyword>
<protein>
    <submittedName>
        <fullName evidence="10">Type II secretion system protein GspF</fullName>
    </submittedName>
</protein>
<evidence type="ECO:0000259" key="9">
    <source>
        <dbReference type="Pfam" id="PF00482"/>
    </source>
</evidence>
<keyword evidence="7 8" id="KW-0472">Membrane</keyword>
<dbReference type="PANTHER" id="PTHR30012">
    <property type="entry name" value="GENERAL SECRETION PATHWAY PROTEIN"/>
    <property type="match status" value="1"/>
</dbReference>
<evidence type="ECO:0000256" key="4">
    <source>
        <dbReference type="ARBA" id="ARBA00022519"/>
    </source>
</evidence>
<dbReference type="GO" id="GO:0005886">
    <property type="term" value="C:plasma membrane"/>
    <property type="evidence" value="ECO:0007669"/>
    <property type="project" value="UniProtKB-SubCell"/>
</dbReference>
<dbReference type="GO" id="GO:0015627">
    <property type="term" value="C:type II protein secretion system complex"/>
    <property type="evidence" value="ECO:0007669"/>
    <property type="project" value="InterPro"/>
</dbReference>
<evidence type="ECO:0000256" key="2">
    <source>
        <dbReference type="ARBA" id="ARBA00005745"/>
    </source>
</evidence>